<evidence type="ECO:0000313" key="10">
    <source>
        <dbReference type="Proteomes" id="UP000281192"/>
    </source>
</evidence>
<feature type="domain" description="PNPLA" evidence="6">
    <location>
        <begin position="72"/>
        <end position="267"/>
    </location>
</feature>
<reference evidence="8 9" key="1">
    <citation type="submission" date="2017-12" db="EMBL/GenBank/DDBJ databases">
        <title>The genome sequence of Caulobacter flavus CGMCC1 15093.</title>
        <authorList>
            <person name="Gao J."/>
            <person name="Mao X."/>
            <person name="Sun J."/>
        </authorList>
    </citation>
    <scope>NUCLEOTIDE SEQUENCE [LARGE SCALE GENOMIC DNA]</scope>
    <source>
        <strain evidence="8 9">CGMCC1 15093</strain>
    </source>
</reference>
<keyword evidence="3 4" id="KW-0443">Lipid metabolism</keyword>
<dbReference type="GO" id="GO:0016042">
    <property type="term" value="P:lipid catabolic process"/>
    <property type="evidence" value="ECO:0007669"/>
    <property type="project" value="UniProtKB-UniRule"/>
</dbReference>
<organism evidence="8 9">
    <name type="scientific">Caulobacter flavus</name>
    <dbReference type="NCBI Taxonomy" id="1679497"/>
    <lineage>
        <taxon>Bacteria</taxon>
        <taxon>Pseudomonadati</taxon>
        <taxon>Pseudomonadota</taxon>
        <taxon>Alphaproteobacteria</taxon>
        <taxon>Caulobacterales</taxon>
        <taxon>Caulobacteraceae</taxon>
        <taxon>Caulobacter</taxon>
    </lineage>
</organism>
<feature type="short sequence motif" description="GXGXXG" evidence="4">
    <location>
        <begin position="76"/>
        <end position="81"/>
    </location>
</feature>
<keyword evidence="1 4" id="KW-0378">Hydrolase</keyword>
<dbReference type="Pfam" id="PF01734">
    <property type="entry name" value="Patatin"/>
    <property type="match status" value="1"/>
</dbReference>
<keyword evidence="5" id="KW-0732">Signal</keyword>
<evidence type="ECO:0000256" key="5">
    <source>
        <dbReference type="SAM" id="SignalP"/>
    </source>
</evidence>
<dbReference type="OrthoDB" id="323481at2"/>
<feature type="short sequence motif" description="DGA/G" evidence="4">
    <location>
        <begin position="251"/>
        <end position="253"/>
    </location>
</feature>
<dbReference type="AlphaFoldDB" id="A0A2N5D221"/>
<evidence type="ECO:0000256" key="3">
    <source>
        <dbReference type="ARBA" id="ARBA00023098"/>
    </source>
</evidence>
<dbReference type="InterPro" id="IPR002641">
    <property type="entry name" value="PNPLA_dom"/>
</dbReference>
<dbReference type="PANTHER" id="PTHR14226:SF74">
    <property type="entry name" value="BLR4684 PROTEIN"/>
    <property type="match status" value="1"/>
</dbReference>
<name>A0A2N5D221_9CAUL</name>
<sequence length="397" mass="41153">MNSIFRAAGLAAALLLAGCGTLSRPPEGVVRVAPEAVIPTADPRIVASDAGPVRLLERQIMGEPGQGPTAILALSGGGANGAYGAGVLTGWTLSGRRPEFRIVTGVSTGALAAPFAFLGPSWDPQLAAAYSDGGAKDILAWRQLATFASPSLYSSSALRKLVDRAVTPQMLTAIAAEHGKGRRLLVATTNLDSEETVIWDMGLIARQGGPQGLKLFKDVLTASASIPGVFPPVLIAGRAKDGRIIQEMHVDGGVNTPFLAVPESLVLWSRPAGAVGAGSIFVLVNGQLGRRDAVTAGKLTAILKRSYDSGSKASTRAHLAANAAFAQRNGLAFRVAAVPDDAQANSLDFSEAAMRRLFDLGREQGRSGKAWGDWKPAEAEKAAATGLIVIDAPPARR</sequence>
<dbReference type="PROSITE" id="PS51257">
    <property type="entry name" value="PROKAR_LIPOPROTEIN"/>
    <property type="match status" value="1"/>
</dbReference>
<dbReference type="InterPro" id="IPR050301">
    <property type="entry name" value="NTE"/>
</dbReference>
<accession>A0A2N5D221</accession>
<evidence type="ECO:0000256" key="2">
    <source>
        <dbReference type="ARBA" id="ARBA00022963"/>
    </source>
</evidence>
<feature type="signal peptide" evidence="5">
    <location>
        <begin position="1"/>
        <end position="17"/>
    </location>
</feature>
<dbReference type="SUPFAM" id="SSF52151">
    <property type="entry name" value="FabD/lysophospholipase-like"/>
    <property type="match status" value="1"/>
</dbReference>
<dbReference type="Proteomes" id="UP000234483">
    <property type="component" value="Unassembled WGS sequence"/>
</dbReference>
<gene>
    <name evidence="7" type="ORF">C1707_11450</name>
    <name evidence="8" type="ORF">CFHF_02320</name>
</gene>
<feature type="active site" description="Proton acceptor" evidence="4">
    <location>
        <position position="251"/>
    </location>
</feature>
<evidence type="ECO:0000313" key="8">
    <source>
        <dbReference type="EMBL" id="PLR20115.1"/>
    </source>
</evidence>
<proteinExistence type="predicted"/>
<dbReference type="KEGG" id="cfh:C1707_11450"/>
<evidence type="ECO:0000256" key="1">
    <source>
        <dbReference type="ARBA" id="ARBA00022801"/>
    </source>
</evidence>
<dbReference type="GO" id="GO:0016787">
    <property type="term" value="F:hydrolase activity"/>
    <property type="evidence" value="ECO:0007669"/>
    <property type="project" value="UniProtKB-UniRule"/>
</dbReference>
<dbReference type="EMBL" id="PJRQ01000007">
    <property type="protein sequence ID" value="PLR20115.1"/>
    <property type="molecule type" value="Genomic_DNA"/>
</dbReference>
<evidence type="ECO:0000313" key="9">
    <source>
        <dbReference type="Proteomes" id="UP000234483"/>
    </source>
</evidence>
<keyword evidence="2 4" id="KW-0442">Lipid degradation</keyword>
<dbReference type="Gene3D" id="3.40.1090.10">
    <property type="entry name" value="Cytosolic phospholipase A2 catalytic domain"/>
    <property type="match status" value="1"/>
</dbReference>
<dbReference type="Proteomes" id="UP000281192">
    <property type="component" value="Chromosome"/>
</dbReference>
<evidence type="ECO:0000256" key="4">
    <source>
        <dbReference type="PROSITE-ProRule" id="PRU01161"/>
    </source>
</evidence>
<protein>
    <submittedName>
        <fullName evidence="8">Patatin</fullName>
    </submittedName>
</protein>
<keyword evidence="10" id="KW-1185">Reference proteome</keyword>
<feature type="active site" description="Nucleophile" evidence="4">
    <location>
        <position position="107"/>
    </location>
</feature>
<evidence type="ECO:0000313" key="7">
    <source>
        <dbReference type="EMBL" id="AYV49538.1"/>
    </source>
</evidence>
<reference evidence="7 10" key="2">
    <citation type="submission" date="2018-01" db="EMBL/GenBank/DDBJ databases">
        <title>Complete genome sequence of Caulobacter flavus RHGG3.</title>
        <authorList>
            <person name="Yang E."/>
        </authorList>
    </citation>
    <scope>NUCLEOTIDE SEQUENCE [LARGE SCALE GENOMIC DNA]</scope>
    <source>
        <strain evidence="7 10">RHGG3</strain>
    </source>
</reference>
<dbReference type="PANTHER" id="PTHR14226">
    <property type="entry name" value="NEUROPATHY TARGET ESTERASE/SWISS CHEESE D.MELANOGASTER"/>
    <property type="match status" value="1"/>
</dbReference>
<feature type="chain" id="PRO_5044578198" evidence="5">
    <location>
        <begin position="18"/>
        <end position="397"/>
    </location>
</feature>
<dbReference type="RefSeq" id="WP_101711510.1">
    <property type="nucleotide sequence ID" value="NZ_CP026100.1"/>
</dbReference>
<feature type="short sequence motif" description="GXSXG" evidence="4">
    <location>
        <begin position="105"/>
        <end position="109"/>
    </location>
</feature>
<dbReference type="PROSITE" id="PS51635">
    <property type="entry name" value="PNPLA"/>
    <property type="match status" value="1"/>
</dbReference>
<dbReference type="InterPro" id="IPR016035">
    <property type="entry name" value="Acyl_Trfase/lysoPLipase"/>
</dbReference>
<evidence type="ECO:0000259" key="6">
    <source>
        <dbReference type="PROSITE" id="PS51635"/>
    </source>
</evidence>
<dbReference type="EMBL" id="CP026100">
    <property type="protein sequence ID" value="AYV49538.1"/>
    <property type="molecule type" value="Genomic_DNA"/>
</dbReference>